<sequence>MHTQLSALAYESPSQLRPPARKELVLKQQEQEEKRLPTHLIPEIREVDEGAETWAAFYSTPHKQLPALGYDSPSQMRVPARKELVLKQQEQKGEKRLPTHLIPEEEEAVIPESTPSGAVLLLIMMGHSLLMSGPTQDALLQLSNLVLRKRLRPSYNTSSSQPLGYESPSQLRPSSRKVLVLKQEEQKGEKRLPTHLIPEEKEGQDERPKNVQDITMPE</sequence>
<feature type="compositionally biased region" description="Polar residues" evidence="1">
    <location>
        <begin position="154"/>
        <end position="173"/>
    </location>
</feature>
<protein>
    <submittedName>
        <fullName evidence="2">Uncharacterized protein</fullName>
    </submittedName>
</protein>
<organism evidence="2 3">
    <name type="scientific">Zosterops borbonicus</name>
    <dbReference type="NCBI Taxonomy" id="364589"/>
    <lineage>
        <taxon>Eukaryota</taxon>
        <taxon>Metazoa</taxon>
        <taxon>Chordata</taxon>
        <taxon>Craniata</taxon>
        <taxon>Vertebrata</taxon>
        <taxon>Euteleostomi</taxon>
        <taxon>Archelosauria</taxon>
        <taxon>Archosauria</taxon>
        <taxon>Dinosauria</taxon>
        <taxon>Saurischia</taxon>
        <taxon>Theropoda</taxon>
        <taxon>Coelurosauria</taxon>
        <taxon>Aves</taxon>
        <taxon>Neognathae</taxon>
        <taxon>Neoaves</taxon>
        <taxon>Telluraves</taxon>
        <taxon>Australaves</taxon>
        <taxon>Passeriformes</taxon>
        <taxon>Sylvioidea</taxon>
        <taxon>Zosteropidae</taxon>
        <taxon>Zosterops</taxon>
    </lineage>
</organism>
<comment type="caution">
    <text evidence="2">The sequence shown here is derived from an EMBL/GenBank/DDBJ whole genome shotgun (WGS) entry which is preliminary data.</text>
</comment>
<dbReference type="EMBL" id="SWJQ01001593">
    <property type="protein sequence ID" value="TRZ07860.1"/>
    <property type="molecule type" value="Genomic_DNA"/>
</dbReference>
<feature type="region of interest" description="Disordered" evidence="1">
    <location>
        <begin position="153"/>
        <end position="218"/>
    </location>
</feature>
<accession>A0A8K1D8G5</accession>
<name>A0A8K1D8G5_9PASS</name>
<reference evidence="2" key="1">
    <citation type="submission" date="2019-04" db="EMBL/GenBank/DDBJ databases">
        <title>Genome assembly of Zosterops borbonicus 15179.</title>
        <authorList>
            <person name="Leroy T."/>
            <person name="Anselmetti Y."/>
            <person name="Tilak M.-K."/>
            <person name="Nabholz B."/>
        </authorList>
    </citation>
    <scope>NUCLEOTIDE SEQUENCE</scope>
    <source>
        <strain evidence="2">HGM_15179</strain>
        <tissue evidence="2">Muscle</tissue>
    </source>
</reference>
<gene>
    <name evidence="2" type="ORF">HGM15179_019248</name>
</gene>
<feature type="region of interest" description="Disordered" evidence="1">
    <location>
        <begin position="1"/>
        <end position="20"/>
    </location>
</feature>
<feature type="compositionally biased region" description="Basic and acidic residues" evidence="1">
    <location>
        <begin position="182"/>
        <end position="210"/>
    </location>
</feature>
<evidence type="ECO:0000256" key="1">
    <source>
        <dbReference type="SAM" id="MobiDB-lite"/>
    </source>
</evidence>
<proteinExistence type="predicted"/>
<dbReference type="AlphaFoldDB" id="A0A8K1D8G5"/>
<evidence type="ECO:0000313" key="2">
    <source>
        <dbReference type="EMBL" id="TRZ07860.1"/>
    </source>
</evidence>
<dbReference type="Proteomes" id="UP000796761">
    <property type="component" value="Unassembled WGS sequence"/>
</dbReference>
<evidence type="ECO:0000313" key="3">
    <source>
        <dbReference type="Proteomes" id="UP000796761"/>
    </source>
</evidence>
<keyword evidence="3" id="KW-1185">Reference proteome</keyword>